<dbReference type="Pfam" id="PF07690">
    <property type="entry name" value="MFS_1"/>
    <property type="match status" value="1"/>
</dbReference>
<dbReference type="GO" id="GO:0022857">
    <property type="term" value="F:transmembrane transporter activity"/>
    <property type="evidence" value="ECO:0007669"/>
    <property type="project" value="InterPro"/>
</dbReference>
<dbReference type="Gene3D" id="1.20.1250.20">
    <property type="entry name" value="MFS general substrate transporter like domains"/>
    <property type="match status" value="2"/>
</dbReference>
<comment type="subcellular location">
    <subcellularLocation>
        <location evidence="1">Membrane</location>
        <topology evidence="1">Multi-pass membrane protein</topology>
    </subcellularLocation>
</comment>
<keyword evidence="3 5" id="KW-1133">Transmembrane helix</keyword>
<keyword evidence="4 5" id="KW-0472">Membrane</keyword>
<feature type="signal peptide" evidence="6">
    <location>
        <begin position="1"/>
        <end position="16"/>
    </location>
</feature>
<feature type="transmembrane region" description="Helical" evidence="5">
    <location>
        <begin position="411"/>
        <end position="429"/>
    </location>
</feature>
<keyword evidence="9" id="KW-1185">Reference proteome</keyword>
<dbReference type="InterPro" id="IPR050382">
    <property type="entry name" value="MFS_Na/Anion_cotransporter"/>
</dbReference>
<dbReference type="RefSeq" id="XP_005769906.1">
    <property type="nucleotide sequence ID" value="XM_005769849.1"/>
</dbReference>
<feature type="transmembrane region" description="Helical" evidence="5">
    <location>
        <begin position="182"/>
        <end position="200"/>
    </location>
</feature>
<dbReference type="PaxDb" id="2903-EOD17477"/>
<evidence type="ECO:0000313" key="9">
    <source>
        <dbReference type="Proteomes" id="UP000013827"/>
    </source>
</evidence>
<accession>A0A0D3J1U2</accession>
<feature type="transmembrane region" description="Helical" evidence="5">
    <location>
        <begin position="472"/>
        <end position="490"/>
    </location>
</feature>
<evidence type="ECO:0000313" key="8">
    <source>
        <dbReference type="EnsemblProtists" id="EOD17477"/>
    </source>
</evidence>
<feature type="transmembrane region" description="Helical" evidence="5">
    <location>
        <begin position="238"/>
        <end position="259"/>
    </location>
</feature>
<feature type="transmembrane region" description="Helical" evidence="5">
    <location>
        <begin position="380"/>
        <end position="399"/>
    </location>
</feature>
<keyword evidence="6" id="KW-0732">Signal</keyword>
<dbReference type="SUPFAM" id="SSF103473">
    <property type="entry name" value="MFS general substrate transporter"/>
    <property type="match status" value="1"/>
</dbReference>
<evidence type="ECO:0000256" key="3">
    <source>
        <dbReference type="ARBA" id="ARBA00022989"/>
    </source>
</evidence>
<dbReference type="GO" id="GO:0016020">
    <property type="term" value="C:membrane"/>
    <property type="evidence" value="ECO:0007669"/>
    <property type="project" value="UniProtKB-SubCell"/>
</dbReference>
<evidence type="ECO:0000256" key="4">
    <source>
        <dbReference type="ARBA" id="ARBA00023136"/>
    </source>
</evidence>
<evidence type="ECO:0000256" key="5">
    <source>
        <dbReference type="SAM" id="Phobius"/>
    </source>
</evidence>
<feature type="transmembrane region" description="Helical" evidence="5">
    <location>
        <begin position="207"/>
        <end position="226"/>
    </location>
</feature>
<reference evidence="9" key="1">
    <citation type="journal article" date="2013" name="Nature">
        <title>Pan genome of the phytoplankton Emiliania underpins its global distribution.</title>
        <authorList>
            <person name="Read B.A."/>
            <person name="Kegel J."/>
            <person name="Klute M.J."/>
            <person name="Kuo A."/>
            <person name="Lefebvre S.C."/>
            <person name="Maumus F."/>
            <person name="Mayer C."/>
            <person name="Miller J."/>
            <person name="Monier A."/>
            <person name="Salamov A."/>
            <person name="Young J."/>
            <person name="Aguilar M."/>
            <person name="Claverie J.M."/>
            <person name="Frickenhaus S."/>
            <person name="Gonzalez K."/>
            <person name="Herman E.K."/>
            <person name="Lin Y.C."/>
            <person name="Napier J."/>
            <person name="Ogata H."/>
            <person name="Sarno A.F."/>
            <person name="Shmutz J."/>
            <person name="Schroeder D."/>
            <person name="de Vargas C."/>
            <person name="Verret F."/>
            <person name="von Dassow P."/>
            <person name="Valentin K."/>
            <person name="Van de Peer Y."/>
            <person name="Wheeler G."/>
            <person name="Dacks J.B."/>
            <person name="Delwiche C.F."/>
            <person name="Dyhrman S.T."/>
            <person name="Glockner G."/>
            <person name="John U."/>
            <person name="Richards T."/>
            <person name="Worden A.Z."/>
            <person name="Zhang X."/>
            <person name="Grigoriev I.V."/>
            <person name="Allen A.E."/>
            <person name="Bidle K."/>
            <person name="Borodovsky M."/>
            <person name="Bowler C."/>
            <person name="Brownlee C."/>
            <person name="Cock J.M."/>
            <person name="Elias M."/>
            <person name="Gladyshev V.N."/>
            <person name="Groth M."/>
            <person name="Guda C."/>
            <person name="Hadaegh A."/>
            <person name="Iglesias-Rodriguez M.D."/>
            <person name="Jenkins J."/>
            <person name="Jones B.M."/>
            <person name="Lawson T."/>
            <person name="Leese F."/>
            <person name="Lindquist E."/>
            <person name="Lobanov A."/>
            <person name="Lomsadze A."/>
            <person name="Malik S.B."/>
            <person name="Marsh M.E."/>
            <person name="Mackinder L."/>
            <person name="Mock T."/>
            <person name="Mueller-Roeber B."/>
            <person name="Pagarete A."/>
            <person name="Parker M."/>
            <person name="Probert I."/>
            <person name="Quesneville H."/>
            <person name="Raines C."/>
            <person name="Rensing S.A."/>
            <person name="Riano-Pachon D.M."/>
            <person name="Richier S."/>
            <person name="Rokitta S."/>
            <person name="Shiraiwa Y."/>
            <person name="Soanes D.M."/>
            <person name="van der Giezen M."/>
            <person name="Wahlund T.M."/>
            <person name="Williams B."/>
            <person name="Wilson W."/>
            <person name="Wolfe G."/>
            <person name="Wurch L.L."/>
        </authorList>
    </citation>
    <scope>NUCLEOTIDE SEQUENCE</scope>
</reference>
<dbReference type="InterPro" id="IPR036259">
    <property type="entry name" value="MFS_trans_sf"/>
</dbReference>
<evidence type="ECO:0000256" key="2">
    <source>
        <dbReference type="ARBA" id="ARBA00022692"/>
    </source>
</evidence>
<dbReference type="PANTHER" id="PTHR11662">
    <property type="entry name" value="SOLUTE CARRIER FAMILY 17"/>
    <property type="match status" value="1"/>
</dbReference>
<dbReference type="InterPro" id="IPR011701">
    <property type="entry name" value="MFS"/>
</dbReference>
<organism evidence="8 9">
    <name type="scientific">Emiliania huxleyi (strain CCMP1516)</name>
    <dbReference type="NCBI Taxonomy" id="280463"/>
    <lineage>
        <taxon>Eukaryota</taxon>
        <taxon>Haptista</taxon>
        <taxon>Haptophyta</taxon>
        <taxon>Prymnesiophyceae</taxon>
        <taxon>Isochrysidales</taxon>
        <taxon>Noelaerhabdaceae</taxon>
        <taxon>Emiliania</taxon>
    </lineage>
</organism>
<evidence type="ECO:0000259" key="7">
    <source>
        <dbReference type="PROSITE" id="PS50850"/>
    </source>
</evidence>
<evidence type="ECO:0000256" key="1">
    <source>
        <dbReference type="ARBA" id="ARBA00004141"/>
    </source>
</evidence>
<sequence>MRESLVLLIASAAALRTPLPPLGYVPAALSASAPPRTQSLLLRSAARATALTAAAAAEIKPQLPPPEDVPSARAVTVLLLCCAIGAVCALDRVLISIAILPMAEQFAYSDSTKGAIAAGFSLGYCLGLLPAGVLASSGSPRQVLLGGLVVWSAATCATPLAAASSVPALLATRAVMGVGEAAAVPTLQAGILQAVAARFVQPERRSLFWGCLTASLSCGTIAAYVLAPPLIAEQGWPFVFEAFGAAGLSIAVLWAVLGADAPRELDSRIGDAGAGGGDSAGGGDGGMGEVPWRALASSRPVWAMTAAHCSSNFFMYFGLSWLPTYFSYQFGLSTADASTAALYPFAAGAVGSLAAGAACDALVSSLHFRRTDARKVMQSVALGGPALAMLALCLLSAGAGGLQLERDEAEAIFVVAVGCQAGSAAGYGCGAQDISTRLSSLIYGGTSVFAVIAGASGQYFTGWLLEQNGRDFTPMFALLVAVELAGLVAWNRWWDSERVFE</sequence>
<dbReference type="Proteomes" id="UP000013827">
    <property type="component" value="Unassembled WGS sequence"/>
</dbReference>
<dbReference type="EnsemblProtists" id="EOD17477">
    <property type="protein sequence ID" value="EOD17477"/>
    <property type="gene ID" value="EMIHUDRAFT_65966"/>
</dbReference>
<feature type="domain" description="Major facilitator superfamily (MFS) profile" evidence="7">
    <location>
        <begin position="77"/>
        <end position="498"/>
    </location>
</feature>
<dbReference type="eggNOG" id="KOG2532">
    <property type="taxonomic scope" value="Eukaryota"/>
</dbReference>
<feature type="transmembrane region" description="Helical" evidence="5">
    <location>
        <begin position="115"/>
        <end position="136"/>
    </location>
</feature>
<dbReference type="GeneID" id="17263627"/>
<keyword evidence="2 5" id="KW-0812">Transmembrane</keyword>
<feature type="chain" id="PRO_5044224052" description="Major facilitator superfamily (MFS) profile domain-containing protein" evidence="6">
    <location>
        <begin position="17"/>
        <end position="501"/>
    </location>
</feature>
<dbReference type="KEGG" id="ehx:EMIHUDRAFT_65966"/>
<reference evidence="8" key="2">
    <citation type="submission" date="2024-10" db="UniProtKB">
        <authorList>
            <consortium name="EnsemblProtists"/>
        </authorList>
    </citation>
    <scope>IDENTIFICATION</scope>
</reference>
<proteinExistence type="predicted"/>
<dbReference type="AlphaFoldDB" id="A0A0D3J1U2"/>
<feature type="transmembrane region" description="Helical" evidence="5">
    <location>
        <begin position="441"/>
        <end position="460"/>
    </location>
</feature>
<feature type="transmembrane region" description="Helical" evidence="5">
    <location>
        <begin position="143"/>
        <end position="162"/>
    </location>
</feature>
<dbReference type="InterPro" id="IPR020846">
    <property type="entry name" value="MFS_dom"/>
</dbReference>
<dbReference type="PROSITE" id="PS50850">
    <property type="entry name" value="MFS"/>
    <property type="match status" value="1"/>
</dbReference>
<dbReference type="PANTHER" id="PTHR11662:SF399">
    <property type="entry name" value="FI19708P1-RELATED"/>
    <property type="match status" value="1"/>
</dbReference>
<evidence type="ECO:0000256" key="6">
    <source>
        <dbReference type="SAM" id="SignalP"/>
    </source>
</evidence>
<feature type="transmembrane region" description="Helical" evidence="5">
    <location>
        <begin position="342"/>
        <end position="368"/>
    </location>
</feature>
<dbReference type="STRING" id="2903.R1C5N0"/>
<protein>
    <recommendedName>
        <fullName evidence="7">Major facilitator superfamily (MFS) profile domain-containing protein</fullName>
    </recommendedName>
</protein>
<feature type="transmembrane region" description="Helical" evidence="5">
    <location>
        <begin position="77"/>
        <end position="103"/>
    </location>
</feature>
<name>A0A0D3J1U2_EMIH1</name>
<dbReference type="HOGENOM" id="CLU_001265_5_11_1"/>